<protein>
    <submittedName>
        <fullName evidence="3">LruC domain-containing protein</fullName>
    </submittedName>
</protein>
<dbReference type="InterPro" id="IPR031025">
    <property type="entry name" value="LruC_dom"/>
</dbReference>
<dbReference type="RefSeq" id="WP_210758167.1">
    <property type="nucleotide sequence ID" value="NZ_CP060139.1"/>
</dbReference>
<proteinExistence type="predicted"/>
<feature type="domain" description="DUF4114" evidence="1">
    <location>
        <begin position="290"/>
        <end position="375"/>
    </location>
</feature>
<feature type="domain" description="DUF4842" evidence="2">
    <location>
        <begin position="453"/>
        <end position="660"/>
    </location>
</feature>
<dbReference type="Proteomes" id="UP000516305">
    <property type="component" value="Chromosome"/>
</dbReference>
<evidence type="ECO:0000259" key="1">
    <source>
        <dbReference type="Pfam" id="PF13448"/>
    </source>
</evidence>
<accession>A0A7H0VD36</accession>
<dbReference type="Pfam" id="PF13448">
    <property type="entry name" value="DUF4114"/>
    <property type="match status" value="1"/>
</dbReference>
<dbReference type="NCBIfam" id="TIGR04456">
    <property type="entry name" value="LruC_dom"/>
    <property type="match status" value="1"/>
</dbReference>
<dbReference type="InterPro" id="IPR025193">
    <property type="entry name" value="DUF4114"/>
</dbReference>
<sequence length="673" mass="72784">MKQKIFSLGLVALALASCSKEDLQQAVLNPSVETNLKEVKFPSDFNFSTAREVEAQVMVLGLNDQPLGGTRVSFYKGNPEQGGKLIGVGVTNPAGMLEMPLSVPAYTKDIYVVSHTTGFANQQVVAASDFNITFGGKPQARNFGFGKTSGVQAVTPISGNYYYMGGFTTGSEAGFPSYLENPADVITQDFLDDVNASLPESSPVPVYNPSYLTVGNELDVVIDDRSDVWVTFISEGAGYRNALGYYVFDSSNPPATPGDIDSIFVVLPNASLDGSGGKLNAGDKVKLGTFDGGKTISWVLFQNAWTGSGVNVNAPKYYSRIDFNTNESDPSKRQHTVQLADIGRQLLLNGFEDQTRSNNGSDNDFNDLVFYVTANPWENVNIGGIPPVTPENDCDNDGVSDESDDFPCDASRAVRNTYTGTLAYEDLWPSQGDYDFNDMVVDYEIDHILNGANKLVEIEADWTVRAIGAGYENGFGYSFDGLSPSVITSVNGHNLSKNIITNASNGVEAGQSDATIIAFDNVFDVMPNPGTKFINTVPGEASVNPVTVSQKITFSSPQIQSQVGLPPYNAFIFVNGDRGREVHLADKMPTDLADANYFGQEGDATDLNSEYTYKTANGLPWAINISESFDYPVEYTPINQAYLNFTSWAISGGSSYADWFTDGIGNRDLAKIY</sequence>
<reference evidence="3 4" key="1">
    <citation type="submission" date="2020-08" db="EMBL/GenBank/DDBJ databases">
        <title>Croceimicrobium hydrocarbonivorans gen. nov., sp. nov., a novel marine bacterium isolated from a bacterial consortium that degrades polyethylene terephthalate.</title>
        <authorList>
            <person name="Liu R."/>
        </authorList>
    </citation>
    <scope>NUCLEOTIDE SEQUENCE [LARGE SCALE GENOMIC DNA]</scope>
    <source>
        <strain evidence="3 4">A20-9</strain>
    </source>
</reference>
<keyword evidence="4" id="KW-1185">Reference proteome</keyword>
<dbReference type="AlphaFoldDB" id="A0A7H0VD36"/>
<name>A0A7H0VD36_9FLAO</name>
<dbReference type="PROSITE" id="PS51257">
    <property type="entry name" value="PROKAR_LIPOPROTEIN"/>
    <property type="match status" value="1"/>
</dbReference>
<dbReference type="KEGG" id="chyd:H4K34_14800"/>
<dbReference type="InterPro" id="IPR032295">
    <property type="entry name" value="DUF4842"/>
</dbReference>
<evidence type="ECO:0000259" key="2">
    <source>
        <dbReference type="Pfam" id="PF16130"/>
    </source>
</evidence>
<organism evidence="3 4">
    <name type="scientific">Croceimicrobium hydrocarbonivorans</name>
    <dbReference type="NCBI Taxonomy" id="2761580"/>
    <lineage>
        <taxon>Bacteria</taxon>
        <taxon>Pseudomonadati</taxon>
        <taxon>Bacteroidota</taxon>
        <taxon>Flavobacteriia</taxon>
        <taxon>Flavobacteriales</taxon>
        <taxon>Owenweeksiaceae</taxon>
        <taxon>Croceimicrobium</taxon>
    </lineage>
</organism>
<dbReference type="Pfam" id="PF16130">
    <property type="entry name" value="DUF4842"/>
    <property type="match status" value="1"/>
</dbReference>
<evidence type="ECO:0000313" key="3">
    <source>
        <dbReference type="EMBL" id="QNR23634.1"/>
    </source>
</evidence>
<evidence type="ECO:0000313" key="4">
    <source>
        <dbReference type="Proteomes" id="UP000516305"/>
    </source>
</evidence>
<dbReference type="EMBL" id="CP060139">
    <property type="protein sequence ID" value="QNR23634.1"/>
    <property type="molecule type" value="Genomic_DNA"/>
</dbReference>
<gene>
    <name evidence="3" type="ORF">H4K34_14800</name>
</gene>